<dbReference type="Proteomes" id="UP000245626">
    <property type="component" value="Unassembled WGS sequence"/>
</dbReference>
<sequence length="491" mass="54831">MTIIDDKPSTLNQQYSASKALDSEQEAELRRKVLRKTDLHVLPWLCALFFLQYLDKQILSYGAIFGLREDLHFKGQDFSTATTLFYVGQLVFEWPAMWAVHRFSVVKFTAISCVAWGGVLMTAAGAHNFAGIAAQRFFLGAAEAVVSPAFVLLTSFWYKQEEHALRTSIWTSMNLLAQILGALLTYGLGSAGSSASIAPWRLLFLVCGGLTIVVGVAFFFFFPTSPTEARFFSELEKEVAIKRLTEKATTQEHSQLDRSQIIDTLRDVKYWSIFALALGACVPSFVITFQSILIKEMGYTNFEAILWGLPAPAIQLGVLWLSVLFIALLPNARCLTGMAIMVVPLTGNIINLILPVTKQHRRARLVATWLASVLTPVMNITLSLVASNFLGHTRKTLTSFTYFIGYCVGLIVGPQFWLSKQAPQYRLGLIMDIIFLGIGILGFFTLFVAFRSQNKRRDRMASEGHEEYEPRSNAIEVNSSDNAVLGFRYAY</sequence>
<evidence type="ECO:0000313" key="2">
    <source>
        <dbReference type="Proteomes" id="UP000245626"/>
    </source>
</evidence>
<keyword evidence="2" id="KW-1185">Reference proteome</keyword>
<gene>
    <name evidence="1" type="ORF">IE53DRAFT_373391</name>
</gene>
<organism evidence="1 2">
    <name type="scientific">Violaceomyces palustris</name>
    <dbReference type="NCBI Taxonomy" id="1673888"/>
    <lineage>
        <taxon>Eukaryota</taxon>
        <taxon>Fungi</taxon>
        <taxon>Dikarya</taxon>
        <taxon>Basidiomycota</taxon>
        <taxon>Ustilaginomycotina</taxon>
        <taxon>Ustilaginomycetes</taxon>
        <taxon>Violaceomycetales</taxon>
        <taxon>Violaceomycetaceae</taxon>
        <taxon>Violaceomyces</taxon>
    </lineage>
</organism>
<accession>A0ACD0P461</accession>
<evidence type="ECO:0000313" key="1">
    <source>
        <dbReference type="EMBL" id="PWN52734.1"/>
    </source>
</evidence>
<reference evidence="1 2" key="1">
    <citation type="journal article" date="2018" name="Mol. Biol. Evol.">
        <title>Broad Genomic Sampling Reveals a Smut Pathogenic Ancestry of the Fungal Clade Ustilaginomycotina.</title>
        <authorList>
            <person name="Kijpornyongpan T."/>
            <person name="Mondo S.J."/>
            <person name="Barry K."/>
            <person name="Sandor L."/>
            <person name="Lee J."/>
            <person name="Lipzen A."/>
            <person name="Pangilinan J."/>
            <person name="LaButti K."/>
            <person name="Hainaut M."/>
            <person name="Henrissat B."/>
            <person name="Grigoriev I.V."/>
            <person name="Spatafora J.W."/>
            <person name="Aime M.C."/>
        </authorList>
    </citation>
    <scope>NUCLEOTIDE SEQUENCE [LARGE SCALE GENOMIC DNA]</scope>
    <source>
        <strain evidence="1 2">SA 807</strain>
    </source>
</reference>
<proteinExistence type="predicted"/>
<dbReference type="EMBL" id="KZ819760">
    <property type="protein sequence ID" value="PWN52734.1"/>
    <property type="molecule type" value="Genomic_DNA"/>
</dbReference>
<protein>
    <submittedName>
        <fullName evidence="1">Pantothenate transporter</fullName>
    </submittedName>
</protein>
<name>A0ACD0P461_9BASI</name>